<evidence type="ECO:0000313" key="1">
    <source>
        <dbReference type="EMBL" id="MBB5918921.1"/>
    </source>
</evidence>
<accession>A0A7W9PMQ8</accession>
<reference evidence="1 2" key="1">
    <citation type="submission" date="2020-08" db="EMBL/GenBank/DDBJ databases">
        <title>Sequencing the genomes of 1000 actinobacteria strains.</title>
        <authorList>
            <person name="Klenk H.-P."/>
        </authorList>
    </citation>
    <scope>NUCLEOTIDE SEQUENCE [LARGE SCALE GENOMIC DNA]</scope>
    <source>
        <strain evidence="1 2">DSM 43582</strain>
    </source>
</reference>
<gene>
    <name evidence="1" type="ORF">BJY24_007833</name>
</gene>
<keyword evidence="2" id="KW-1185">Reference proteome</keyword>
<proteinExistence type="predicted"/>
<dbReference type="Proteomes" id="UP000540412">
    <property type="component" value="Unassembled WGS sequence"/>
</dbReference>
<dbReference type="AlphaFoldDB" id="A0A7W9PMQ8"/>
<organism evidence="1 2">
    <name type="scientific">Nocardia transvalensis</name>
    <dbReference type="NCBI Taxonomy" id="37333"/>
    <lineage>
        <taxon>Bacteria</taxon>
        <taxon>Bacillati</taxon>
        <taxon>Actinomycetota</taxon>
        <taxon>Actinomycetes</taxon>
        <taxon>Mycobacteriales</taxon>
        <taxon>Nocardiaceae</taxon>
        <taxon>Nocardia</taxon>
    </lineage>
</organism>
<name>A0A7W9PMQ8_9NOCA</name>
<dbReference type="RefSeq" id="WP_040751626.1">
    <property type="nucleotide sequence ID" value="NZ_JACHIT010000002.1"/>
</dbReference>
<comment type="caution">
    <text evidence="1">The sequence shown here is derived from an EMBL/GenBank/DDBJ whole genome shotgun (WGS) entry which is preliminary data.</text>
</comment>
<sequence length="161" mass="17520">MIGTLELRQLAARARIAGDSELAEFATRLARRREHDYDAAHLAPLLHGGISALAVWPAVPFDELPEPAHKTLITAAGAIRERLELHGWTRPETPGRRWEVAAQIPDGARFTPTCSPGYSLRRAGDQAVDDPCVPMCDGPGQTWQIGTLDDVFSAGYIEVLA</sequence>
<dbReference type="EMBL" id="JACHIT010000002">
    <property type="protein sequence ID" value="MBB5918921.1"/>
    <property type="molecule type" value="Genomic_DNA"/>
</dbReference>
<evidence type="ECO:0000313" key="2">
    <source>
        <dbReference type="Proteomes" id="UP000540412"/>
    </source>
</evidence>
<protein>
    <submittedName>
        <fullName evidence="1">Uncharacterized protein</fullName>
    </submittedName>
</protein>